<dbReference type="AlphaFoldDB" id="D4BJD0"/>
<dbReference type="Proteomes" id="UP000003880">
    <property type="component" value="Unassembled WGS sequence"/>
</dbReference>
<dbReference type="PROSITE" id="PS51257">
    <property type="entry name" value="PROKAR_LIPOPROTEIN"/>
    <property type="match status" value="1"/>
</dbReference>
<protein>
    <recommendedName>
        <fullName evidence="4">Colicin immunity protein</fullName>
    </recommendedName>
</protein>
<name>D4BJD0_9ENTR</name>
<reference evidence="2 3" key="1">
    <citation type="submission" date="2010-02" db="EMBL/GenBank/DDBJ databases">
        <authorList>
            <person name="Weinstock G."/>
            <person name="Sodergren E."/>
            <person name="Clifton S."/>
            <person name="Fulton L."/>
            <person name="Fulton B."/>
            <person name="Courtney L."/>
            <person name="Fronick C."/>
            <person name="Harrison M."/>
            <person name="Strong C."/>
            <person name="Farmer C."/>
            <person name="Delahaunty K."/>
            <person name="Markovic C."/>
            <person name="Hall O."/>
            <person name="Minx P."/>
            <person name="Tomlinson C."/>
            <person name="Mitreva M."/>
            <person name="Nelson J."/>
            <person name="Hou S."/>
            <person name="Wollam A."/>
            <person name="Pepin K.H."/>
            <person name="Johnson M."/>
            <person name="Bhonagiri V."/>
            <person name="Zhang X."/>
            <person name="Suruliraj S."/>
            <person name="Warren W."/>
            <person name="Chinwalla A."/>
            <person name="Mardis E.R."/>
            <person name="Wilson R.K."/>
        </authorList>
    </citation>
    <scope>NUCLEOTIDE SEQUENCE [LARGE SCALE GENOMIC DNA]</scope>
    <source>
        <strain evidence="2 3">ATCC 29220</strain>
    </source>
</reference>
<keyword evidence="1" id="KW-0472">Membrane</keyword>
<feature type="transmembrane region" description="Helical" evidence="1">
    <location>
        <begin position="12"/>
        <end position="31"/>
    </location>
</feature>
<evidence type="ECO:0000313" key="3">
    <source>
        <dbReference type="Proteomes" id="UP000003880"/>
    </source>
</evidence>
<sequence length="57" mass="6341">MRVCICPKHYFNNAYLMSACTMINLALLIILNHGFIASDKLLCVLIIGNLLPEISTC</sequence>
<accession>D4BJD0</accession>
<dbReference type="HOGENOM" id="CLU_2988364_0_0_6"/>
<comment type="caution">
    <text evidence="2">The sequence shown here is derived from an EMBL/GenBank/DDBJ whole genome shotgun (WGS) entry which is preliminary data.</text>
</comment>
<evidence type="ECO:0000256" key="1">
    <source>
        <dbReference type="SAM" id="Phobius"/>
    </source>
</evidence>
<evidence type="ECO:0000313" key="2">
    <source>
        <dbReference type="EMBL" id="EFE05795.1"/>
    </source>
</evidence>
<gene>
    <name evidence="2" type="ORF">CIT292_10772</name>
</gene>
<evidence type="ECO:0008006" key="4">
    <source>
        <dbReference type="Google" id="ProtNLM"/>
    </source>
</evidence>
<organism evidence="2 3">
    <name type="scientific">Citrobacter youngae ATCC 29220</name>
    <dbReference type="NCBI Taxonomy" id="500640"/>
    <lineage>
        <taxon>Bacteria</taxon>
        <taxon>Pseudomonadati</taxon>
        <taxon>Pseudomonadota</taxon>
        <taxon>Gammaproteobacteria</taxon>
        <taxon>Enterobacterales</taxon>
        <taxon>Enterobacteriaceae</taxon>
        <taxon>Citrobacter</taxon>
        <taxon>Citrobacter freundii complex</taxon>
    </lineage>
</organism>
<keyword evidence="1" id="KW-0812">Transmembrane</keyword>
<keyword evidence="1" id="KW-1133">Transmembrane helix</keyword>
<proteinExistence type="predicted"/>
<dbReference type="EMBL" id="ABWL02000026">
    <property type="protein sequence ID" value="EFE05795.1"/>
    <property type="molecule type" value="Genomic_DNA"/>
</dbReference>